<evidence type="ECO:0000313" key="3">
    <source>
        <dbReference type="Proteomes" id="UP000249364"/>
    </source>
</evidence>
<accession>A0A2W7QDF6</accession>
<dbReference type="OrthoDB" id="7355053at2"/>
<feature type="transmembrane region" description="Helical" evidence="1">
    <location>
        <begin position="104"/>
        <end position="125"/>
    </location>
</feature>
<dbReference type="EMBL" id="QKZQ01000004">
    <property type="protein sequence ID" value="PZX46261.1"/>
    <property type="molecule type" value="Genomic_DNA"/>
</dbReference>
<proteinExistence type="predicted"/>
<evidence type="ECO:0000313" key="2">
    <source>
        <dbReference type="EMBL" id="PZX46261.1"/>
    </source>
</evidence>
<sequence>MIRSLFGWVFGSAREARALGQTVTSVAEVFRPNATRALELGHDAYKAAHASHTAEFQYGRGGWFDSAVNGLNRLPRPLLALGTLGLFVFAMADPDGFALRMHALAVVPEPLWWLLGAVVAFYFGAREAHHLRVTKILPAPSATQTPTPPDVTAAPAANPALAEWQQAKGE</sequence>
<keyword evidence="1" id="KW-0472">Membrane</keyword>
<keyword evidence="1" id="KW-1133">Transmembrane helix</keyword>
<organism evidence="2 3">
    <name type="scientific">Roseinatronobacter thiooxidans</name>
    <dbReference type="NCBI Taxonomy" id="121821"/>
    <lineage>
        <taxon>Bacteria</taxon>
        <taxon>Pseudomonadati</taxon>
        <taxon>Pseudomonadota</taxon>
        <taxon>Alphaproteobacteria</taxon>
        <taxon>Rhodobacterales</taxon>
        <taxon>Paracoccaceae</taxon>
        <taxon>Roseinatronobacter</taxon>
    </lineage>
</organism>
<dbReference type="AlphaFoldDB" id="A0A2W7QDF6"/>
<protein>
    <submittedName>
        <fullName evidence="2">Holin (3TMs family)</fullName>
    </submittedName>
</protein>
<keyword evidence="1" id="KW-0812">Transmembrane</keyword>
<comment type="caution">
    <text evidence="2">The sequence shown here is derived from an EMBL/GenBank/DDBJ whole genome shotgun (WGS) entry which is preliminary data.</text>
</comment>
<reference evidence="2 3" key="1">
    <citation type="submission" date="2018-06" db="EMBL/GenBank/DDBJ databases">
        <title>Genomic Encyclopedia of Archaeal and Bacterial Type Strains, Phase II (KMG-II): from individual species to whole genera.</title>
        <authorList>
            <person name="Goeker M."/>
        </authorList>
    </citation>
    <scope>NUCLEOTIDE SEQUENCE [LARGE SCALE GENOMIC DNA]</scope>
    <source>
        <strain evidence="2 3">DSM 13087</strain>
    </source>
</reference>
<dbReference type="STRING" id="121821.GCA_001870675_01850"/>
<dbReference type="InterPro" id="IPR021497">
    <property type="entry name" value="GTA_holin_3TM"/>
</dbReference>
<evidence type="ECO:0000256" key="1">
    <source>
        <dbReference type="SAM" id="Phobius"/>
    </source>
</evidence>
<dbReference type="RefSeq" id="WP_071468573.1">
    <property type="nucleotide sequence ID" value="NZ_MEHT01000007.1"/>
</dbReference>
<name>A0A2W7QDF6_9RHOB</name>
<keyword evidence="3" id="KW-1185">Reference proteome</keyword>
<dbReference type="Proteomes" id="UP000249364">
    <property type="component" value="Unassembled WGS sequence"/>
</dbReference>
<gene>
    <name evidence="2" type="ORF">LY56_01234</name>
</gene>
<dbReference type="Pfam" id="PF11351">
    <property type="entry name" value="GTA_holin_3TM"/>
    <property type="match status" value="1"/>
</dbReference>